<feature type="compositionally biased region" description="Pro residues" evidence="1">
    <location>
        <begin position="324"/>
        <end position="333"/>
    </location>
</feature>
<feature type="region of interest" description="Disordered" evidence="1">
    <location>
        <begin position="324"/>
        <end position="347"/>
    </location>
</feature>
<keyword evidence="3" id="KW-1185">Reference proteome</keyword>
<organism evidence="2 3">
    <name type="scientific">Dryococelus australis</name>
    <dbReference type="NCBI Taxonomy" id="614101"/>
    <lineage>
        <taxon>Eukaryota</taxon>
        <taxon>Metazoa</taxon>
        <taxon>Ecdysozoa</taxon>
        <taxon>Arthropoda</taxon>
        <taxon>Hexapoda</taxon>
        <taxon>Insecta</taxon>
        <taxon>Pterygota</taxon>
        <taxon>Neoptera</taxon>
        <taxon>Polyneoptera</taxon>
        <taxon>Phasmatodea</taxon>
        <taxon>Verophasmatodea</taxon>
        <taxon>Anareolatae</taxon>
        <taxon>Phasmatidae</taxon>
        <taxon>Eurycanthinae</taxon>
        <taxon>Dryococelus</taxon>
    </lineage>
</organism>
<feature type="region of interest" description="Disordered" evidence="1">
    <location>
        <begin position="202"/>
        <end position="224"/>
    </location>
</feature>
<proteinExistence type="predicted"/>
<feature type="compositionally biased region" description="Basic residues" evidence="1">
    <location>
        <begin position="805"/>
        <end position="814"/>
    </location>
</feature>
<feature type="region of interest" description="Disordered" evidence="1">
    <location>
        <begin position="1"/>
        <end position="20"/>
    </location>
</feature>
<reference evidence="2 3" key="1">
    <citation type="submission" date="2023-02" db="EMBL/GenBank/DDBJ databases">
        <title>LHISI_Scaffold_Assembly.</title>
        <authorList>
            <person name="Stuart O.P."/>
            <person name="Cleave R."/>
            <person name="Magrath M.J.L."/>
            <person name="Mikheyev A.S."/>
        </authorList>
    </citation>
    <scope>NUCLEOTIDE SEQUENCE [LARGE SCALE GENOMIC DNA]</scope>
    <source>
        <strain evidence="2">Daus_M_001</strain>
        <tissue evidence="2">Leg muscle</tissue>
    </source>
</reference>
<feature type="region of interest" description="Disordered" evidence="1">
    <location>
        <begin position="787"/>
        <end position="814"/>
    </location>
</feature>
<evidence type="ECO:0000313" key="3">
    <source>
        <dbReference type="Proteomes" id="UP001159363"/>
    </source>
</evidence>
<evidence type="ECO:0000256" key="1">
    <source>
        <dbReference type="SAM" id="MobiDB-lite"/>
    </source>
</evidence>
<dbReference type="EMBL" id="JARBHB010000011">
    <property type="protein sequence ID" value="KAJ8872693.1"/>
    <property type="molecule type" value="Genomic_DNA"/>
</dbReference>
<sequence length="1201" mass="132761">MRSPHVFQRSAEKTTAQSGKSIVSCTSVADTGKRREAINNAISSFLSPPSMMRVQHRWERAAEDNRITSGCCVAGGSQLRGPRQQCCHTYRNSNVMENTGIYGDVSRISLSPRGNTVRHSKTARRDATAGTMNAKHLSLTHDNVLSARLLRPEQLLAHDKVDFKHMYTEATFATGSEFIRHALVDSESVADLRGNKKRIPFLQGGVDGRSPREPAGMTRPGIEPGSPWWEASKLTAQPPWPRVRLKFALVYLCCEPSRGSLPATVRPGTSAGRECFPTVRDPAAGSKIAPGTRSCICARGQGRGVPDGHARPILPDEHAICPSPTPYVVPGRPPATRATPDTGVGIRRHPTFEVLPDALRPVAPSWLGTRSEIGSKIDTEDCCAIRVQSWTGDRYEVNFEPPKLAVPNLDPRSAAIVVKCSLKIRQQVELPRIIRSRIGEDVGATRHYFSRTPLIRPKIRTSGLPAMAVTVQLSGTVMVGAAADEWKFSLRREQSLHSDVPELHRRHTNRDELWFRHDGAPAMEVFVVLVAKQFNTATRKLVCAASEIALPYIHSMLEVTEIPVKSTDIKAENQFNVGSWRLVVRSQRDRSTSSLVDVAGWLVHRSPSKTAWVRFPTELRIGFSRDTSLPPHAFPYILSTLHTRVSFLCHAGATVAEWLVCSPPTKVIRVQCTAGSLQIFSGISHFPRLFRSGAALRSNVMFDEWAGDTSTPPALLRRVHEPPQAMKSSRMESLLANSATEVVAGRGGGGGLAPLQVVRVGATHKRNPEHTSSDRRLSTQANNFLLPFSCPPPPRALEDSNPSSVRRHRRRRHKFQTRRTWRGLIYGPPPPLFSLHVATWLRELLFSPVGRIDYRCVEQRHSSASCKQSLTKWGRGGRAVSPLASHLGEPGLIPGRVTGFSHVGIVAGRCRWSAGFLGDLPFPPPFHSGAATYSPQSPSSAFKALLSCLRGGNNTQYSVHVLKLSNAVHRLRMANAMRRPFTAQKARSQILRAALPVGRAHVSGPTNPSSHTLNNPLPNIPARERGGSKAVTSPFLKEFTAPRRMLGYLILQTNSSLDSTEQQILSKELRNRSRSEGAIRATLTRTSSASSPLRAKRAVFPSCYRTVQFLLRREQHIGRGTSWLVCRLHLLSVTHGSFLCQPYSRRWFRPTRSVYEAPRSTANFPRWRVPPDRRLRPYSLECFQNGEGGWGGDTASRAVAR</sequence>
<comment type="caution">
    <text evidence="2">The sequence shown here is derived from an EMBL/GenBank/DDBJ whole genome shotgun (WGS) entry which is preliminary data.</text>
</comment>
<protein>
    <submittedName>
        <fullName evidence="2">Uncharacterized protein</fullName>
    </submittedName>
</protein>
<dbReference type="Proteomes" id="UP001159363">
    <property type="component" value="Chromosome 10"/>
</dbReference>
<gene>
    <name evidence="2" type="ORF">PR048_026306</name>
</gene>
<evidence type="ECO:0000313" key="2">
    <source>
        <dbReference type="EMBL" id="KAJ8872693.1"/>
    </source>
</evidence>
<name>A0ABQ9GL05_9NEOP</name>
<accession>A0ABQ9GL05</accession>